<dbReference type="Proteomes" id="UP000183832">
    <property type="component" value="Unassembled WGS sequence"/>
</dbReference>
<accession>A0A1J1ICS1</accession>
<evidence type="ECO:0000313" key="2">
    <source>
        <dbReference type="Proteomes" id="UP000183832"/>
    </source>
</evidence>
<dbReference type="AlphaFoldDB" id="A0A1J1ICS1"/>
<reference evidence="1 2" key="1">
    <citation type="submission" date="2015-04" db="EMBL/GenBank/DDBJ databases">
        <authorList>
            <person name="Syromyatnikov M.Y."/>
            <person name="Popov V.N."/>
        </authorList>
    </citation>
    <scope>NUCLEOTIDE SEQUENCE [LARGE SCALE GENOMIC DNA]</scope>
</reference>
<proteinExistence type="predicted"/>
<gene>
    <name evidence="1" type="ORF">CLUMA_CG011447</name>
</gene>
<name>A0A1J1ICS1_9DIPT</name>
<organism evidence="1 2">
    <name type="scientific">Clunio marinus</name>
    <dbReference type="NCBI Taxonomy" id="568069"/>
    <lineage>
        <taxon>Eukaryota</taxon>
        <taxon>Metazoa</taxon>
        <taxon>Ecdysozoa</taxon>
        <taxon>Arthropoda</taxon>
        <taxon>Hexapoda</taxon>
        <taxon>Insecta</taxon>
        <taxon>Pterygota</taxon>
        <taxon>Neoptera</taxon>
        <taxon>Endopterygota</taxon>
        <taxon>Diptera</taxon>
        <taxon>Nematocera</taxon>
        <taxon>Chironomoidea</taxon>
        <taxon>Chironomidae</taxon>
        <taxon>Clunio</taxon>
    </lineage>
</organism>
<evidence type="ECO:0000313" key="1">
    <source>
        <dbReference type="EMBL" id="CRK98079.1"/>
    </source>
</evidence>
<protein>
    <submittedName>
        <fullName evidence="1">CLUMA_CG011447, isoform A</fullName>
    </submittedName>
</protein>
<keyword evidence="2" id="KW-1185">Reference proteome</keyword>
<dbReference type="EMBL" id="CVRI01000047">
    <property type="protein sequence ID" value="CRK98079.1"/>
    <property type="molecule type" value="Genomic_DNA"/>
</dbReference>
<sequence length="94" mass="10980">MFQKTPEINVKSAFSALNEESSMSIDNNGYSSEIIAPQNFIKYQLTYRTIALYFYILPHCVTFYEKKNDVLESSELFQSLALNFRTIVCYKVRN</sequence>